<dbReference type="WBParaSite" id="ECPE_0001548801-mRNA-1">
    <property type="protein sequence ID" value="ECPE_0001548801-mRNA-1"/>
    <property type="gene ID" value="ECPE_0001548801"/>
</dbReference>
<dbReference type="AlphaFoldDB" id="A0A183B8B3"/>
<sequence length="117" mass="13280">MPNKNKSEESQPELPSTTFGTLGNLLSYLLSLLSSVLRGGHVHTQPSHSLPAPNKFVLGDDFRRWATDAQEYIELFPEDDRRRILLFLSDGEAKDIARNVIRPGDTITANWFSRLRQ</sequence>
<dbReference type="EMBL" id="UZAN01060578">
    <property type="protein sequence ID" value="VDP92721.1"/>
    <property type="molecule type" value="Genomic_DNA"/>
</dbReference>
<reference evidence="3" key="1">
    <citation type="submission" date="2016-06" db="UniProtKB">
        <authorList>
            <consortium name="WormBaseParasite"/>
        </authorList>
    </citation>
    <scope>IDENTIFICATION</scope>
</reference>
<gene>
    <name evidence="1" type="ORF">ECPE_LOCUS15449</name>
</gene>
<evidence type="ECO:0000313" key="3">
    <source>
        <dbReference type="WBParaSite" id="ECPE_0001548801-mRNA-1"/>
    </source>
</evidence>
<protein>
    <submittedName>
        <fullName evidence="3">HTH_48 domain-containing protein</fullName>
    </submittedName>
</protein>
<proteinExistence type="predicted"/>
<evidence type="ECO:0000313" key="1">
    <source>
        <dbReference type="EMBL" id="VDP92721.1"/>
    </source>
</evidence>
<dbReference type="Proteomes" id="UP000272942">
    <property type="component" value="Unassembled WGS sequence"/>
</dbReference>
<name>A0A183B8B3_9TREM</name>
<accession>A0A183B8B3</accession>
<reference evidence="1 2" key="2">
    <citation type="submission" date="2018-11" db="EMBL/GenBank/DDBJ databases">
        <authorList>
            <consortium name="Pathogen Informatics"/>
        </authorList>
    </citation>
    <scope>NUCLEOTIDE SEQUENCE [LARGE SCALE GENOMIC DNA]</scope>
    <source>
        <strain evidence="1 2">Egypt</strain>
    </source>
</reference>
<keyword evidence="2" id="KW-1185">Reference proteome</keyword>
<organism evidence="3">
    <name type="scientific">Echinostoma caproni</name>
    <dbReference type="NCBI Taxonomy" id="27848"/>
    <lineage>
        <taxon>Eukaryota</taxon>
        <taxon>Metazoa</taxon>
        <taxon>Spiralia</taxon>
        <taxon>Lophotrochozoa</taxon>
        <taxon>Platyhelminthes</taxon>
        <taxon>Trematoda</taxon>
        <taxon>Digenea</taxon>
        <taxon>Plagiorchiida</taxon>
        <taxon>Echinostomata</taxon>
        <taxon>Echinostomatoidea</taxon>
        <taxon>Echinostomatidae</taxon>
        <taxon>Echinostoma</taxon>
    </lineage>
</organism>
<evidence type="ECO:0000313" key="2">
    <source>
        <dbReference type="Proteomes" id="UP000272942"/>
    </source>
</evidence>